<sequence>MAADPNHPLVYSCSGCSSAAQLANHVALQLDRRGVAEMSCIAGVGGDVPHLMKIVRSGRPIIALDGCPLVCVKSTLARHGIAADRHYQLQQYGVKKRTHEDFDPVQAALVLEQVEADQMAQPLQRPALRPAAVEPSHG</sequence>
<name>A0A1H3ZKM6_9BURK</name>
<dbReference type="AlphaFoldDB" id="A0A1H3ZKM6"/>
<protein>
    <submittedName>
        <fullName evidence="1">Uncharacterized protein, contains metal-binding DGC domain</fullName>
    </submittedName>
</protein>
<dbReference type="STRING" id="592050.SAMN05421875_10813"/>
<accession>A0A1H3ZKM6</accession>
<gene>
    <name evidence="1" type="ORF">SAMN05421875_10813</name>
</gene>
<dbReference type="Proteomes" id="UP000199002">
    <property type="component" value="Unassembled WGS sequence"/>
</dbReference>
<proteinExistence type="predicted"/>
<dbReference type="Pfam" id="PF08859">
    <property type="entry name" value="DGC"/>
    <property type="match status" value="1"/>
</dbReference>
<organism evidence="1 2">
    <name type="scientific">Acidovorax soli</name>
    <dbReference type="NCBI Taxonomy" id="592050"/>
    <lineage>
        <taxon>Bacteria</taxon>
        <taxon>Pseudomonadati</taxon>
        <taxon>Pseudomonadota</taxon>
        <taxon>Betaproteobacteria</taxon>
        <taxon>Burkholderiales</taxon>
        <taxon>Comamonadaceae</taxon>
        <taxon>Acidovorax</taxon>
    </lineage>
</organism>
<dbReference type="InterPro" id="IPR014958">
    <property type="entry name" value="DGC"/>
</dbReference>
<dbReference type="EMBL" id="FNQJ01000008">
    <property type="protein sequence ID" value="SEA24197.1"/>
    <property type="molecule type" value="Genomic_DNA"/>
</dbReference>
<evidence type="ECO:0000313" key="1">
    <source>
        <dbReference type="EMBL" id="SEA24197.1"/>
    </source>
</evidence>
<reference evidence="2" key="1">
    <citation type="submission" date="2016-10" db="EMBL/GenBank/DDBJ databases">
        <authorList>
            <person name="Varghese N."/>
            <person name="Submissions S."/>
        </authorList>
    </citation>
    <scope>NUCLEOTIDE SEQUENCE [LARGE SCALE GENOMIC DNA]</scope>
    <source>
        <strain evidence="2">DSM 25157</strain>
    </source>
</reference>
<keyword evidence="2" id="KW-1185">Reference proteome</keyword>
<evidence type="ECO:0000313" key="2">
    <source>
        <dbReference type="Proteomes" id="UP000199002"/>
    </source>
</evidence>
<dbReference type="PIRSF" id="PIRSF037181">
    <property type="entry name" value="DGC"/>
    <property type="match status" value="1"/>
</dbReference>
<dbReference type="GeneID" id="34232888"/>
<dbReference type="RefSeq" id="WP_425285654.1">
    <property type="nucleotide sequence ID" value="NZ_CAXIQL010000044.1"/>
</dbReference>